<dbReference type="AlphaFoldDB" id="A0A7G5IJ85"/>
<protein>
    <submittedName>
        <fullName evidence="7">RNase adapter RapZ</fullName>
    </submittedName>
</protein>
<dbReference type="GO" id="GO:0005524">
    <property type="term" value="F:ATP binding"/>
    <property type="evidence" value="ECO:0007669"/>
    <property type="project" value="UniProtKB-UniRule"/>
</dbReference>
<feature type="binding site" evidence="4">
    <location>
        <begin position="60"/>
        <end position="63"/>
    </location>
    <ligand>
        <name>GTP</name>
        <dbReference type="ChEBI" id="CHEBI:37565"/>
    </ligand>
</feature>
<feature type="domain" description="RapZ C-terminal" evidence="6">
    <location>
        <begin position="165"/>
        <end position="282"/>
    </location>
</feature>
<evidence type="ECO:0000256" key="2">
    <source>
        <dbReference type="ARBA" id="ARBA00022840"/>
    </source>
</evidence>
<gene>
    <name evidence="7" type="primary">rapZ</name>
    <name evidence="7" type="ORF">H3309_02680</name>
</gene>
<reference evidence="7 8" key="1">
    <citation type="submission" date="2020-07" db="EMBL/GenBank/DDBJ databases">
        <title>Complete genome sequence for Sandaracinobacter sp. M6.</title>
        <authorList>
            <person name="Tang Y."/>
            <person name="Liu Q."/>
            <person name="Guo Z."/>
            <person name="Lei P."/>
            <person name="Huang B."/>
        </authorList>
    </citation>
    <scope>NUCLEOTIDE SEQUENCE [LARGE SCALE GENOMIC DNA]</scope>
    <source>
        <strain evidence="7 8">M6</strain>
    </source>
</reference>
<evidence type="ECO:0000313" key="8">
    <source>
        <dbReference type="Proteomes" id="UP000515292"/>
    </source>
</evidence>
<keyword evidence="3 4" id="KW-0342">GTP-binding</keyword>
<feature type="binding site" evidence="4">
    <location>
        <begin position="14"/>
        <end position="21"/>
    </location>
    <ligand>
        <name>ATP</name>
        <dbReference type="ChEBI" id="CHEBI:30616"/>
    </ligand>
</feature>
<dbReference type="InterPro" id="IPR027417">
    <property type="entry name" value="P-loop_NTPase"/>
</dbReference>
<dbReference type="PIRSF" id="PIRSF005052">
    <property type="entry name" value="P-loopkin"/>
    <property type="match status" value="1"/>
</dbReference>
<organism evidence="7 8">
    <name type="scientific">Sandaracinobacteroides saxicola</name>
    <dbReference type="NCBI Taxonomy" id="2759707"/>
    <lineage>
        <taxon>Bacteria</taxon>
        <taxon>Pseudomonadati</taxon>
        <taxon>Pseudomonadota</taxon>
        <taxon>Alphaproteobacteria</taxon>
        <taxon>Sphingomonadales</taxon>
        <taxon>Sphingosinicellaceae</taxon>
        <taxon>Sandaracinobacteroides</taxon>
    </lineage>
</organism>
<dbReference type="SUPFAM" id="SSF52540">
    <property type="entry name" value="P-loop containing nucleoside triphosphate hydrolases"/>
    <property type="match status" value="1"/>
</dbReference>
<dbReference type="NCBIfam" id="NF003828">
    <property type="entry name" value="PRK05416.1"/>
    <property type="match status" value="1"/>
</dbReference>
<dbReference type="Proteomes" id="UP000515292">
    <property type="component" value="Chromosome"/>
</dbReference>
<dbReference type="InterPro" id="IPR053931">
    <property type="entry name" value="RapZ_C"/>
</dbReference>
<evidence type="ECO:0000256" key="3">
    <source>
        <dbReference type="ARBA" id="ARBA00023134"/>
    </source>
</evidence>
<dbReference type="HAMAP" id="MF_00636">
    <property type="entry name" value="RapZ_like"/>
    <property type="match status" value="1"/>
</dbReference>
<name>A0A7G5IJ85_9SPHN</name>
<dbReference type="Pfam" id="PF22740">
    <property type="entry name" value="PapZ_C"/>
    <property type="match status" value="1"/>
</dbReference>
<dbReference type="InterPro" id="IPR005337">
    <property type="entry name" value="RapZ-like"/>
</dbReference>
<evidence type="ECO:0000259" key="6">
    <source>
        <dbReference type="Pfam" id="PF22740"/>
    </source>
</evidence>
<dbReference type="Pfam" id="PF03668">
    <property type="entry name" value="RapZ-like_N"/>
    <property type="match status" value="1"/>
</dbReference>
<keyword evidence="2 4" id="KW-0067">ATP-binding</keyword>
<accession>A0A7G5IJ85</accession>
<dbReference type="PANTHER" id="PTHR30448">
    <property type="entry name" value="RNASE ADAPTER PROTEIN RAPZ"/>
    <property type="match status" value="1"/>
</dbReference>
<evidence type="ECO:0000256" key="1">
    <source>
        <dbReference type="ARBA" id="ARBA00022741"/>
    </source>
</evidence>
<keyword evidence="8" id="KW-1185">Reference proteome</keyword>
<dbReference type="KEGG" id="sand:H3309_02680"/>
<evidence type="ECO:0000256" key="4">
    <source>
        <dbReference type="HAMAP-Rule" id="MF_00636"/>
    </source>
</evidence>
<dbReference type="InterPro" id="IPR053930">
    <property type="entry name" value="RapZ-like_N"/>
</dbReference>
<evidence type="ECO:0000259" key="5">
    <source>
        <dbReference type="Pfam" id="PF03668"/>
    </source>
</evidence>
<proteinExistence type="inferred from homology"/>
<sequence>MTELREPDVLVVTGMSGAGKSTALKAFEDLGHEAVDNLPLSLLPTLLAAPTERPLALGLDTRTRAFDAAAIVEAVAAERAAGRAIRILFLDCAGHELVRRFSETRRRHPLANDRPAGDGVARERELLSDLRRHADAVIDTTDYSSNDLRRAIATRFAGGRDGALTLTLMSFGYARGVPRDADLVFDMRFLKNPHWVPALRLLTGTDPAVAAYVMADPAYAPAFEAISALLLQLLPGYGREDRAYVTVAFGCTGGRHRSVAVTEAAALRLAAAGWPATVVHRDRGEDPVVEEGANEVA</sequence>
<feature type="domain" description="RapZ-like N-terminal" evidence="5">
    <location>
        <begin position="8"/>
        <end position="158"/>
    </location>
</feature>
<dbReference type="EMBL" id="CP059851">
    <property type="protein sequence ID" value="QMW23427.1"/>
    <property type="molecule type" value="Genomic_DNA"/>
</dbReference>
<keyword evidence="1 4" id="KW-0547">Nucleotide-binding</keyword>
<dbReference type="PANTHER" id="PTHR30448:SF0">
    <property type="entry name" value="RNASE ADAPTER PROTEIN RAPZ"/>
    <property type="match status" value="1"/>
</dbReference>
<dbReference type="RefSeq" id="WP_182297250.1">
    <property type="nucleotide sequence ID" value="NZ_CP059851.1"/>
</dbReference>
<evidence type="ECO:0000313" key="7">
    <source>
        <dbReference type="EMBL" id="QMW23427.1"/>
    </source>
</evidence>
<dbReference type="GO" id="GO:0005525">
    <property type="term" value="F:GTP binding"/>
    <property type="evidence" value="ECO:0007669"/>
    <property type="project" value="UniProtKB-UniRule"/>
</dbReference>